<dbReference type="NCBIfam" id="TIGR01352">
    <property type="entry name" value="tonB_Cterm"/>
    <property type="match status" value="1"/>
</dbReference>
<evidence type="ECO:0000313" key="7">
    <source>
        <dbReference type="Proteomes" id="UP000289784"/>
    </source>
</evidence>
<protein>
    <submittedName>
        <fullName evidence="6">TonB family protein</fullName>
    </submittedName>
</protein>
<dbReference type="Gene3D" id="3.30.1150.10">
    <property type="match status" value="1"/>
</dbReference>
<feature type="signal peptide" evidence="5">
    <location>
        <begin position="1"/>
        <end position="24"/>
    </location>
</feature>
<comment type="subcellular location">
    <subcellularLocation>
        <location evidence="1">Membrane</location>
        <topology evidence="1">Single-pass membrane protein</topology>
    </subcellularLocation>
</comment>
<evidence type="ECO:0000256" key="1">
    <source>
        <dbReference type="ARBA" id="ARBA00004167"/>
    </source>
</evidence>
<dbReference type="SUPFAM" id="SSF74653">
    <property type="entry name" value="TolA/TonB C-terminal domain"/>
    <property type="match status" value="1"/>
</dbReference>
<proteinExistence type="predicted"/>
<name>A0A4Q1JW34_9GAMM</name>
<keyword evidence="5" id="KW-0732">Signal</keyword>
<keyword evidence="4" id="KW-0472">Membrane</keyword>
<evidence type="ECO:0000313" key="6">
    <source>
        <dbReference type="EMBL" id="RXR06375.1"/>
    </source>
</evidence>
<evidence type="ECO:0000256" key="4">
    <source>
        <dbReference type="ARBA" id="ARBA00023136"/>
    </source>
</evidence>
<dbReference type="RefSeq" id="WP_129470482.1">
    <property type="nucleotide sequence ID" value="NZ_SAWZ01000003.1"/>
</dbReference>
<accession>A0A4Q1JW34</accession>
<dbReference type="Proteomes" id="UP000289784">
    <property type="component" value="Unassembled WGS sequence"/>
</dbReference>
<dbReference type="EMBL" id="SAWZ01000003">
    <property type="protein sequence ID" value="RXR06375.1"/>
    <property type="molecule type" value="Genomic_DNA"/>
</dbReference>
<dbReference type="Pfam" id="PF13103">
    <property type="entry name" value="TonB_2"/>
    <property type="match status" value="1"/>
</dbReference>
<comment type="caution">
    <text evidence="6">The sequence shown here is derived from an EMBL/GenBank/DDBJ whole genome shotgun (WGS) entry which is preliminary data.</text>
</comment>
<reference evidence="6 7" key="1">
    <citation type="submission" date="2019-01" db="EMBL/GenBank/DDBJ databases">
        <title>Pseudoxanthomonas composti sp. nov., isolated from compost.</title>
        <authorList>
            <person name="Yang G."/>
        </authorList>
    </citation>
    <scope>NUCLEOTIDE SEQUENCE [LARGE SCALE GENOMIC DNA]</scope>
    <source>
        <strain evidence="6 7">GSS15</strain>
    </source>
</reference>
<dbReference type="OrthoDB" id="9779830at2"/>
<evidence type="ECO:0000256" key="3">
    <source>
        <dbReference type="ARBA" id="ARBA00022989"/>
    </source>
</evidence>
<keyword evidence="7" id="KW-1185">Reference proteome</keyword>
<sequence>MTRSTGRFRSLLTLSLLLVVHAAAATHSEADAAGTAAWAGAIQQAVMARWTYPDGEVQNVPCRLSLTLSASGIVESASLVAPCGTPALERSVVRAALSASPLPLPKDRKLFRRELILSFSKP</sequence>
<dbReference type="GO" id="GO:0016020">
    <property type="term" value="C:membrane"/>
    <property type="evidence" value="ECO:0007669"/>
    <property type="project" value="UniProtKB-SubCell"/>
</dbReference>
<organism evidence="6 7">
    <name type="scientific">Pseudoxanthomonas composti</name>
    <dbReference type="NCBI Taxonomy" id="2137479"/>
    <lineage>
        <taxon>Bacteria</taxon>
        <taxon>Pseudomonadati</taxon>
        <taxon>Pseudomonadota</taxon>
        <taxon>Gammaproteobacteria</taxon>
        <taxon>Lysobacterales</taxon>
        <taxon>Lysobacteraceae</taxon>
        <taxon>Pseudoxanthomonas</taxon>
    </lineage>
</organism>
<keyword evidence="3" id="KW-1133">Transmembrane helix</keyword>
<evidence type="ECO:0000256" key="2">
    <source>
        <dbReference type="ARBA" id="ARBA00022692"/>
    </source>
</evidence>
<evidence type="ECO:0000256" key="5">
    <source>
        <dbReference type="SAM" id="SignalP"/>
    </source>
</evidence>
<dbReference type="InterPro" id="IPR006260">
    <property type="entry name" value="TonB/TolA_C"/>
</dbReference>
<keyword evidence="2" id="KW-0812">Transmembrane</keyword>
<gene>
    <name evidence="6" type="ORF">EPA99_06905</name>
</gene>
<feature type="chain" id="PRO_5020535488" evidence="5">
    <location>
        <begin position="25"/>
        <end position="122"/>
    </location>
</feature>
<dbReference type="AlphaFoldDB" id="A0A4Q1JW34"/>